<proteinExistence type="predicted"/>
<dbReference type="AlphaFoldDB" id="A0A9D4HSZ5"/>
<keyword evidence="2" id="KW-1185">Reference proteome</keyword>
<reference evidence="1" key="2">
    <citation type="submission" date="2020-11" db="EMBL/GenBank/DDBJ databases">
        <authorList>
            <person name="McCartney M.A."/>
            <person name="Auch B."/>
            <person name="Kono T."/>
            <person name="Mallez S."/>
            <person name="Becker A."/>
            <person name="Gohl D.M."/>
            <person name="Silverstein K.A.T."/>
            <person name="Koren S."/>
            <person name="Bechman K.B."/>
            <person name="Herman A."/>
            <person name="Abrahante J.E."/>
            <person name="Garbe J."/>
        </authorList>
    </citation>
    <scope>NUCLEOTIDE SEQUENCE</scope>
    <source>
        <strain evidence="1">Duluth1</strain>
        <tissue evidence="1">Whole animal</tissue>
    </source>
</reference>
<gene>
    <name evidence="1" type="ORF">DPMN_054322</name>
</gene>
<dbReference type="Proteomes" id="UP000828390">
    <property type="component" value="Unassembled WGS sequence"/>
</dbReference>
<comment type="caution">
    <text evidence="1">The sequence shown here is derived from an EMBL/GenBank/DDBJ whole genome shotgun (WGS) entry which is preliminary data.</text>
</comment>
<accession>A0A9D4HSZ5</accession>
<protein>
    <submittedName>
        <fullName evidence="1">Uncharacterized protein</fullName>
    </submittedName>
</protein>
<evidence type="ECO:0000313" key="1">
    <source>
        <dbReference type="EMBL" id="KAH3728368.1"/>
    </source>
</evidence>
<sequence>MTQTKFLTKFHKDRTRNVASSVFTRKTAPPTGGHVFQRAGTTFELNQHIIKTHFLTNFKLDQGIIGTKLLTKFHEDRTKNVAARVFTNKYGLTNRPLTKTDHKS</sequence>
<dbReference type="EMBL" id="JAIWYP010000012">
    <property type="protein sequence ID" value="KAH3728368.1"/>
    <property type="molecule type" value="Genomic_DNA"/>
</dbReference>
<reference evidence="1" key="1">
    <citation type="journal article" date="2019" name="bioRxiv">
        <title>The Genome of the Zebra Mussel, Dreissena polymorpha: A Resource for Invasive Species Research.</title>
        <authorList>
            <person name="McCartney M.A."/>
            <person name="Auch B."/>
            <person name="Kono T."/>
            <person name="Mallez S."/>
            <person name="Zhang Y."/>
            <person name="Obille A."/>
            <person name="Becker A."/>
            <person name="Abrahante J.E."/>
            <person name="Garbe J."/>
            <person name="Badalamenti J.P."/>
            <person name="Herman A."/>
            <person name="Mangelson H."/>
            <person name="Liachko I."/>
            <person name="Sullivan S."/>
            <person name="Sone E.D."/>
            <person name="Koren S."/>
            <person name="Silverstein K.A.T."/>
            <person name="Beckman K.B."/>
            <person name="Gohl D.M."/>
        </authorList>
    </citation>
    <scope>NUCLEOTIDE SEQUENCE</scope>
    <source>
        <strain evidence="1">Duluth1</strain>
        <tissue evidence="1">Whole animal</tissue>
    </source>
</reference>
<organism evidence="1 2">
    <name type="scientific">Dreissena polymorpha</name>
    <name type="common">Zebra mussel</name>
    <name type="synonym">Mytilus polymorpha</name>
    <dbReference type="NCBI Taxonomy" id="45954"/>
    <lineage>
        <taxon>Eukaryota</taxon>
        <taxon>Metazoa</taxon>
        <taxon>Spiralia</taxon>
        <taxon>Lophotrochozoa</taxon>
        <taxon>Mollusca</taxon>
        <taxon>Bivalvia</taxon>
        <taxon>Autobranchia</taxon>
        <taxon>Heteroconchia</taxon>
        <taxon>Euheterodonta</taxon>
        <taxon>Imparidentia</taxon>
        <taxon>Neoheterodontei</taxon>
        <taxon>Myida</taxon>
        <taxon>Dreissenoidea</taxon>
        <taxon>Dreissenidae</taxon>
        <taxon>Dreissena</taxon>
    </lineage>
</organism>
<name>A0A9D4HSZ5_DREPO</name>
<evidence type="ECO:0000313" key="2">
    <source>
        <dbReference type="Proteomes" id="UP000828390"/>
    </source>
</evidence>